<dbReference type="GO" id="GO:0030687">
    <property type="term" value="C:preribosome, large subunit precursor"/>
    <property type="evidence" value="ECO:0007669"/>
    <property type="project" value="TreeGrafter"/>
</dbReference>
<name>A0A8S1CIR2_9INSE</name>
<protein>
    <recommendedName>
        <fullName evidence="5">Ribosome biogenesis regulatory protein</fullName>
    </recommendedName>
</protein>
<dbReference type="PANTHER" id="PTHR17602:SF4">
    <property type="entry name" value="RIBOSOME BIOGENESIS REGULATORY PROTEIN HOMOLOG"/>
    <property type="match status" value="1"/>
</dbReference>
<keyword evidence="4 5" id="KW-0539">Nucleus</keyword>
<evidence type="ECO:0000256" key="2">
    <source>
        <dbReference type="ARBA" id="ARBA00010077"/>
    </source>
</evidence>
<evidence type="ECO:0000313" key="6">
    <source>
        <dbReference type="EMBL" id="CAB3369230.1"/>
    </source>
</evidence>
<evidence type="ECO:0000256" key="5">
    <source>
        <dbReference type="RuleBase" id="RU364132"/>
    </source>
</evidence>
<dbReference type="Proteomes" id="UP000494165">
    <property type="component" value="Unassembled WGS sequence"/>
</dbReference>
<dbReference type="PANTHER" id="PTHR17602">
    <property type="entry name" value="RIBOSOME BIOGENESIS REGULATORY PROTEIN"/>
    <property type="match status" value="1"/>
</dbReference>
<dbReference type="Pfam" id="PF04939">
    <property type="entry name" value="RRS1"/>
    <property type="match status" value="1"/>
</dbReference>
<comment type="subcellular location">
    <subcellularLocation>
        <location evidence="1 5">Nucleus</location>
    </subcellularLocation>
</comment>
<proteinExistence type="inferred from homology"/>
<reference evidence="6 7" key="1">
    <citation type="submission" date="2020-04" db="EMBL/GenBank/DDBJ databases">
        <authorList>
            <person name="Alioto T."/>
            <person name="Alioto T."/>
            <person name="Gomez Garrido J."/>
        </authorList>
    </citation>
    <scope>NUCLEOTIDE SEQUENCE [LARGE SCALE GENOMIC DNA]</scope>
</reference>
<evidence type="ECO:0000256" key="3">
    <source>
        <dbReference type="ARBA" id="ARBA00022517"/>
    </source>
</evidence>
<dbReference type="OrthoDB" id="28455at2759"/>
<keyword evidence="7" id="KW-1185">Reference proteome</keyword>
<dbReference type="InterPro" id="IPR007023">
    <property type="entry name" value="Ribosom_reg"/>
</dbReference>
<comment type="function">
    <text evidence="5">Involved in ribosomal large subunit assembly.</text>
</comment>
<gene>
    <name evidence="6" type="ORF">CLODIP_2_CD05688</name>
</gene>
<comment type="caution">
    <text evidence="6">The sequence shown here is derived from an EMBL/GenBank/DDBJ whole genome shotgun (WGS) entry which is preliminary data.</text>
</comment>
<dbReference type="GO" id="GO:0005730">
    <property type="term" value="C:nucleolus"/>
    <property type="evidence" value="ECO:0007669"/>
    <property type="project" value="TreeGrafter"/>
</dbReference>
<keyword evidence="3 5" id="KW-0690">Ribosome biogenesis</keyword>
<dbReference type="GO" id="GO:0042273">
    <property type="term" value="P:ribosomal large subunit biogenesis"/>
    <property type="evidence" value="ECO:0007669"/>
    <property type="project" value="TreeGrafter"/>
</dbReference>
<dbReference type="EMBL" id="CADEPI010000044">
    <property type="protein sequence ID" value="CAB3369230.1"/>
    <property type="molecule type" value="Genomic_DNA"/>
</dbReference>
<accession>A0A8S1CIR2</accession>
<sequence length="297" mass="34172">MDILEDILQKEAKKSEKYKTTDVEKNVELELDLGNLLALDTNDLNLQELKSHKEKYLLNLARDNTQLLLNKLWDLPSERREDIVVAKLPAGTLRLPREKPCPKPKPLTKWQEYALEKGIKKKKKTNAVWDDIVQKWIPRFGYKKAELERQKDWVLEVPGNADPMEDQFAKKAEKKKEKVSKNEFQRLRNIAKAKKIKVPKEGLPSVANPSSDLLNTAAKVARVSTASLGKFQPKLPKEKTLKENVIAPKRVKRDHSKISSIDEKSSHLKIIDSILGKKPKLDIEKAVNRQVFQEQHE</sequence>
<organism evidence="6 7">
    <name type="scientific">Cloeon dipterum</name>
    <dbReference type="NCBI Taxonomy" id="197152"/>
    <lineage>
        <taxon>Eukaryota</taxon>
        <taxon>Metazoa</taxon>
        <taxon>Ecdysozoa</taxon>
        <taxon>Arthropoda</taxon>
        <taxon>Hexapoda</taxon>
        <taxon>Insecta</taxon>
        <taxon>Pterygota</taxon>
        <taxon>Palaeoptera</taxon>
        <taxon>Ephemeroptera</taxon>
        <taxon>Pisciforma</taxon>
        <taxon>Baetidae</taxon>
        <taxon>Cloeon</taxon>
    </lineage>
</organism>
<comment type="similarity">
    <text evidence="2 5">Belongs to the RRS1 family.</text>
</comment>
<evidence type="ECO:0000256" key="4">
    <source>
        <dbReference type="ARBA" id="ARBA00023242"/>
    </source>
</evidence>
<evidence type="ECO:0000256" key="1">
    <source>
        <dbReference type="ARBA" id="ARBA00004123"/>
    </source>
</evidence>
<dbReference type="GO" id="GO:0000447">
    <property type="term" value="P:endonucleolytic cleavage in ITS1 to separate SSU-rRNA from 5.8S rRNA and LSU-rRNA from tricistronic rRNA transcript (SSU-rRNA, 5.8S rRNA, LSU-rRNA)"/>
    <property type="evidence" value="ECO:0007669"/>
    <property type="project" value="TreeGrafter"/>
</dbReference>
<dbReference type="AlphaFoldDB" id="A0A8S1CIR2"/>
<evidence type="ECO:0000313" key="7">
    <source>
        <dbReference type="Proteomes" id="UP000494165"/>
    </source>
</evidence>